<sequence length="77" mass="8783">FRIRYTDESSNINLENPTLSGCKLLRIVANVEIPSWFAQLAPYGRLEAYEDPGGIALFHFYKKTEAFKISDWGNADI</sequence>
<comment type="caution">
    <text evidence="1">The sequence shown here is derived from an EMBL/GenBank/DDBJ whole genome shotgun (WGS) entry which is preliminary data.</text>
</comment>
<reference evidence="1 2" key="1">
    <citation type="submission" date="2024-02" db="EMBL/GenBank/DDBJ databases">
        <title>A draft genome for the cacao thread blight pathogen Marasmius crinis-equi.</title>
        <authorList>
            <person name="Cohen S.P."/>
            <person name="Baruah I.K."/>
            <person name="Amoako-Attah I."/>
            <person name="Bukari Y."/>
            <person name="Meinhardt L.W."/>
            <person name="Bailey B.A."/>
        </authorList>
    </citation>
    <scope>NUCLEOTIDE SEQUENCE [LARGE SCALE GENOMIC DNA]</scope>
    <source>
        <strain evidence="1 2">GH-76</strain>
    </source>
</reference>
<evidence type="ECO:0000313" key="1">
    <source>
        <dbReference type="EMBL" id="KAL0570501.1"/>
    </source>
</evidence>
<gene>
    <name evidence="1" type="ORF">V5O48_011460</name>
</gene>
<organism evidence="1 2">
    <name type="scientific">Marasmius crinis-equi</name>
    <dbReference type="NCBI Taxonomy" id="585013"/>
    <lineage>
        <taxon>Eukaryota</taxon>
        <taxon>Fungi</taxon>
        <taxon>Dikarya</taxon>
        <taxon>Basidiomycota</taxon>
        <taxon>Agaricomycotina</taxon>
        <taxon>Agaricomycetes</taxon>
        <taxon>Agaricomycetidae</taxon>
        <taxon>Agaricales</taxon>
        <taxon>Marasmiineae</taxon>
        <taxon>Marasmiaceae</taxon>
        <taxon>Marasmius</taxon>
    </lineage>
</organism>
<accession>A0ABR3F5V7</accession>
<dbReference type="EMBL" id="JBAHYK010000922">
    <property type="protein sequence ID" value="KAL0570501.1"/>
    <property type="molecule type" value="Genomic_DNA"/>
</dbReference>
<keyword evidence="2" id="KW-1185">Reference proteome</keyword>
<proteinExistence type="predicted"/>
<feature type="non-terminal residue" evidence="1">
    <location>
        <position position="1"/>
    </location>
</feature>
<evidence type="ECO:0000313" key="2">
    <source>
        <dbReference type="Proteomes" id="UP001465976"/>
    </source>
</evidence>
<name>A0ABR3F5V7_9AGAR</name>
<protein>
    <submittedName>
        <fullName evidence="1">Uncharacterized protein</fullName>
    </submittedName>
</protein>
<feature type="non-terminal residue" evidence="1">
    <location>
        <position position="77"/>
    </location>
</feature>
<dbReference type="Proteomes" id="UP001465976">
    <property type="component" value="Unassembled WGS sequence"/>
</dbReference>